<dbReference type="RefSeq" id="WP_090360429.1">
    <property type="nucleotide sequence ID" value="NZ_FNEM01000001.1"/>
</dbReference>
<keyword evidence="4" id="KW-0645">Protease</keyword>
<dbReference type="Proteomes" id="UP000199527">
    <property type="component" value="Unassembled WGS sequence"/>
</dbReference>
<dbReference type="InterPro" id="IPR029058">
    <property type="entry name" value="AB_hydrolase_fold"/>
</dbReference>
<evidence type="ECO:0000256" key="1">
    <source>
        <dbReference type="ARBA" id="ARBA00022801"/>
    </source>
</evidence>
<dbReference type="PANTHER" id="PTHR42776">
    <property type="entry name" value="SERINE PEPTIDASE S9 FAMILY MEMBER"/>
    <property type="match status" value="1"/>
</dbReference>
<evidence type="ECO:0000313" key="5">
    <source>
        <dbReference type="Proteomes" id="UP000199527"/>
    </source>
</evidence>
<feature type="signal peptide" evidence="2">
    <location>
        <begin position="1"/>
        <end position="21"/>
    </location>
</feature>
<keyword evidence="1" id="KW-0378">Hydrolase</keyword>
<evidence type="ECO:0000256" key="2">
    <source>
        <dbReference type="SAM" id="SignalP"/>
    </source>
</evidence>
<evidence type="ECO:0000259" key="3">
    <source>
        <dbReference type="Pfam" id="PF00326"/>
    </source>
</evidence>
<dbReference type="SUPFAM" id="SSF82171">
    <property type="entry name" value="DPP6 N-terminal domain-like"/>
    <property type="match status" value="1"/>
</dbReference>
<dbReference type="EMBL" id="FNEM01000001">
    <property type="protein sequence ID" value="SDI35623.1"/>
    <property type="molecule type" value="Genomic_DNA"/>
</dbReference>
<name>A0A1G8JWY2_9GAMM</name>
<proteinExistence type="predicted"/>
<dbReference type="GO" id="GO:0006508">
    <property type="term" value="P:proteolysis"/>
    <property type="evidence" value="ECO:0007669"/>
    <property type="project" value="InterPro"/>
</dbReference>
<keyword evidence="4" id="KW-0031">Aminopeptidase</keyword>
<dbReference type="Gene3D" id="2.120.10.30">
    <property type="entry name" value="TolB, C-terminal domain"/>
    <property type="match status" value="2"/>
</dbReference>
<dbReference type="Pfam" id="PF00326">
    <property type="entry name" value="Peptidase_S9"/>
    <property type="match status" value="1"/>
</dbReference>
<organism evidence="4 5">
    <name type="scientific">Ferrimonas sediminum</name>
    <dbReference type="NCBI Taxonomy" id="718193"/>
    <lineage>
        <taxon>Bacteria</taxon>
        <taxon>Pseudomonadati</taxon>
        <taxon>Pseudomonadota</taxon>
        <taxon>Gammaproteobacteria</taxon>
        <taxon>Alteromonadales</taxon>
        <taxon>Ferrimonadaceae</taxon>
        <taxon>Ferrimonas</taxon>
    </lineage>
</organism>
<sequence length="681" mass="76062">MKTAWLPAAIAAALAAHPALAERTHDITPNDYFSIQGMSQVQLSADGKQAVWVQSYWDEAADKSLNDLWRVKLGQQKPERLTFSPDKESQPRIDSQGKYLYFLRAEKRGEGKQPPYNGKSQIFRMPLSGGEAVPLTREEKGVKHFELGQDSLWFSTSRSHTEQDAFTAQRSANKGPNYGHGNVDVNPIYSLNLQNFRTKLLLDDDKVVWDFDVSPDGKRLARVTTTDNELIFLEGWSHVEVYDIDAETNTVLEDSAWREQAPSPYGWLMHPKWSPDGDKLSWRIDYDGHPGQLFVAAIGDDNQVQWQLNLDRPGKATLNGSDSIWRPNSDELCYRGAEQGSVKIFCTDIDDGEQGHTRTLTDGDYVVGSYAFDGHGKTMVMSHNSLEHFYDLYQGKVGKTPHRITNINPQTDNWKLPQISRFQWTAPDGSQVEGMLELPPGYKKSDGPLPLVVQIHGGPTAATPYALQHRSYGRASFAAKGWALLSPNYRGSTGYGDKFLVELVGHEHDIEVNDIEAGVDALIKEGIADADKLAVMGWSNGGYLTNALISTTTRYKAASSGAGVFDQRLQWLLEDTPGHVLNYMEGLPWEKPEAYTHGSSLTHAGSITTPTLIHMGENDPRVPAPHAKGLYRTLRHYLNVPTELVIYPGEGHGLGKMSHRKTKMSWDLAWFEHYVLGKDLK</sequence>
<keyword evidence="2" id="KW-0732">Signal</keyword>
<dbReference type="Gene3D" id="3.40.50.1820">
    <property type="entry name" value="alpha/beta hydrolase"/>
    <property type="match status" value="1"/>
</dbReference>
<feature type="chain" id="PRO_5011552043" evidence="2">
    <location>
        <begin position="22"/>
        <end position="681"/>
    </location>
</feature>
<dbReference type="GO" id="GO:0004177">
    <property type="term" value="F:aminopeptidase activity"/>
    <property type="evidence" value="ECO:0007669"/>
    <property type="project" value="UniProtKB-KW"/>
</dbReference>
<accession>A0A1G8JWY2</accession>
<dbReference type="PANTHER" id="PTHR42776:SF27">
    <property type="entry name" value="DIPEPTIDYL PEPTIDASE FAMILY MEMBER 6"/>
    <property type="match status" value="1"/>
</dbReference>
<dbReference type="OrthoDB" id="9812921at2"/>
<reference evidence="5" key="1">
    <citation type="submission" date="2016-10" db="EMBL/GenBank/DDBJ databases">
        <authorList>
            <person name="Varghese N."/>
            <person name="Submissions S."/>
        </authorList>
    </citation>
    <scope>NUCLEOTIDE SEQUENCE [LARGE SCALE GENOMIC DNA]</scope>
    <source>
        <strain evidence="5">DSM 23317</strain>
    </source>
</reference>
<dbReference type="GO" id="GO:0004252">
    <property type="term" value="F:serine-type endopeptidase activity"/>
    <property type="evidence" value="ECO:0007669"/>
    <property type="project" value="TreeGrafter"/>
</dbReference>
<dbReference type="SUPFAM" id="SSF53474">
    <property type="entry name" value="alpha/beta-Hydrolases"/>
    <property type="match status" value="1"/>
</dbReference>
<keyword evidence="5" id="KW-1185">Reference proteome</keyword>
<dbReference type="AlphaFoldDB" id="A0A1G8JWY2"/>
<evidence type="ECO:0000313" key="4">
    <source>
        <dbReference type="EMBL" id="SDI35623.1"/>
    </source>
</evidence>
<dbReference type="InterPro" id="IPR011042">
    <property type="entry name" value="6-blade_b-propeller_TolB-like"/>
</dbReference>
<dbReference type="InterPro" id="IPR001375">
    <property type="entry name" value="Peptidase_S9_cat"/>
</dbReference>
<gene>
    <name evidence="4" type="ORF">SAMN04488540_101182</name>
</gene>
<feature type="domain" description="Peptidase S9 prolyl oligopeptidase catalytic" evidence="3">
    <location>
        <begin position="475"/>
        <end position="675"/>
    </location>
</feature>
<protein>
    <submittedName>
        <fullName evidence="4">Dipeptidyl aminopeptidase/acylaminoacyl peptidase</fullName>
    </submittedName>
</protein>